<dbReference type="Proteomes" id="UP001172159">
    <property type="component" value="Unassembled WGS sequence"/>
</dbReference>
<name>A0AA40EZF5_9PEZI</name>
<feature type="compositionally biased region" description="Basic and acidic residues" evidence="1">
    <location>
        <begin position="13"/>
        <end position="33"/>
    </location>
</feature>
<evidence type="ECO:0000256" key="1">
    <source>
        <dbReference type="SAM" id="MobiDB-lite"/>
    </source>
</evidence>
<comment type="caution">
    <text evidence="2">The sequence shown here is derived from an EMBL/GenBank/DDBJ whole genome shotgun (WGS) entry which is preliminary data.</text>
</comment>
<proteinExistence type="predicted"/>
<feature type="region of interest" description="Disordered" evidence="1">
    <location>
        <begin position="1"/>
        <end position="128"/>
    </location>
</feature>
<evidence type="ECO:0000313" key="3">
    <source>
        <dbReference type="Proteomes" id="UP001172159"/>
    </source>
</evidence>
<sequence length="157" mass="17262">MFRRGRYGSDSGAESKKEKEQEASTRRGEAEGKVRRRKTECGPCAKQKESKNWESAKVEGLRSLKRENFSGLVGKTQKRPTQAPPKHHQAPPSTTQAPTPGAMPASVPACPASPSPAEQPPPTAPKETCRSVWRTVEEVAFFFLYTSPLTILTQLIV</sequence>
<keyword evidence="3" id="KW-1185">Reference proteome</keyword>
<accession>A0AA40EZF5</accession>
<feature type="compositionally biased region" description="Pro residues" evidence="1">
    <location>
        <begin position="111"/>
        <end position="124"/>
    </location>
</feature>
<reference evidence="2" key="1">
    <citation type="submission" date="2023-06" db="EMBL/GenBank/DDBJ databases">
        <title>Genome-scale phylogeny and comparative genomics of the fungal order Sordariales.</title>
        <authorList>
            <consortium name="Lawrence Berkeley National Laboratory"/>
            <person name="Hensen N."/>
            <person name="Bonometti L."/>
            <person name="Westerberg I."/>
            <person name="Brannstrom I.O."/>
            <person name="Guillou S."/>
            <person name="Cros-Aarteil S."/>
            <person name="Calhoun S."/>
            <person name="Haridas S."/>
            <person name="Kuo A."/>
            <person name="Mondo S."/>
            <person name="Pangilinan J."/>
            <person name="Riley R."/>
            <person name="Labutti K."/>
            <person name="Andreopoulos B."/>
            <person name="Lipzen A."/>
            <person name="Chen C."/>
            <person name="Yanf M."/>
            <person name="Daum C."/>
            <person name="Ng V."/>
            <person name="Clum A."/>
            <person name="Steindorff A."/>
            <person name="Ohm R."/>
            <person name="Martin F."/>
            <person name="Silar P."/>
            <person name="Natvig D."/>
            <person name="Lalanne C."/>
            <person name="Gautier V."/>
            <person name="Ament-Velasquez S.L."/>
            <person name="Kruys A."/>
            <person name="Hutchinson M.I."/>
            <person name="Powell A.J."/>
            <person name="Barry K."/>
            <person name="Miller A.N."/>
            <person name="Grigoriev I.V."/>
            <person name="Debuchy R."/>
            <person name="Gladieux P."/>
            <person name="Thoren M.H."/>
            <person name="Johannesson H."/>
        </authorList>
    </citation>
    <scope>NUCLEOTIDE SEQUENCE</scope>
    <source>
        <strain evidence="2">CBS 540.89</strain>
    </source>
</reference>
<evidence type="ECO:0000313" key="2">
    <source>
        <dbReference type="EMBL" id="KAK0748385.1"/>
    </source>
</evidence>
<organism evidence="2 3">
    <name type="scientific">Apiosordaria backusii</name>
    <dbReference type="NCBI Taxonomy" id="314023"/>
    <lineage>
        <taxon>Eukaryota</taxon>
        <taxon>Fungi</taxon>
        <taxon>Dikarya</taxon>
        <taxon>Ascomycota</taxon>
        <taxon>Pezizomycotina</taxon>
        <taxon>Sordariomycetes</taxon>
        <taxon>Sordariomycetidae</taxon>
        <taxon>Sordariales</taxon>
        <taxon>Lasiosphaeriaceae</taxon>
        <taxon>Apiosordaria</taxon>
    </lineage>
</organism>
<dbReference type="EMBL" id="JAUKTV010000001">
    <property type="protein sequence ID" value="KAK0748385.1"/>
    <property type="molecule type" value="Genomic_DNA"/>
</dbReference>
<gene>
    <name evidence="2" type="ORF">B0T21DRAFT_344053</name>
</gene>
<dbReference type="AlphaFoldDB" id="A0AA40EZF5"/>
<feature type="compositionally biased region" description="Low complexity" evidence="1">
    <location>
        <begin position="90"/>
        <end position="110"/>
    </location>
</feature>
<protein>
    <submittedName>
        <fullName evidence="2">Uncharacterized protein</fullName>
    </submittedName>
</protein>
<feature type="compositionally biased region" description="Basic and acidic residues" evidence="1">
    <location>
        <begin position="46"/>
        <end position="68"/>
    </location>
</feature>